<gene>
    <name evidence="4" type="ORF">CFX0092_A2955</name>
</gene>
<reference evidence="4" key="1">
    <citation type="submission" date="2016-01" db="EMBL/GenBank/DDBJ databases">
        <authorList>
            <person name="Mcilroy J.S."/>
            <person name="Karst M S."/>
            <person name="Albertsen M."/>
        </authorList>
    </citation>
    <scope>NUCLEOTIDE SEQUENCE</scope>
    <source>
        <strain evidence="4">Cfx-K</strain>
    </source>
</reference>
<proteinExistence type="predicted"/>
<dbReference type="PANTHER" id="PTHR10434:SF11">
    <property type="entry name" value="1-ACYL-SN-GLYCEROL-3-PHOSPHATE ACYLTRANSFERASE"/>
    <property type="match status" value="1"/>
</dbReference>
<protein>
    <submittedName>
        <fullName evidence="4">Acyltransferase</fullName>
    </submittedName>
</protein>
<evidence type="ECO:0000313" key="4">
    <source>
        <dbReference type="EMBL" id="CUS04833.2"/>
    </source>
</evidence>
<name>A0A161KB08_9CHLR</name>
<dbReference type="RefSeq" id="WP_095044116.1">
    <property type="nucleotide sequence ID" value="NZ_LN890655.1"/>
</dbReference>
<dbReference type="SUPFAM" id="SSF69593">
    <property type="entry name" value="Glycerol-3-phosphate (1)-acyltransferase"/>
    <property type="match status" value="1"/>
</dbReference>
<dbReference type="Pfam" id="PF01553">
    <property type="entry name" value="Acyltransferase"/>
    <property type="match status" value="1"/>
</dbReference>
<dbReference type="InterPro" id="IPR002123">
    <property type="entry name" value="Plipid/glycerol_acylTrfase"/>
</dbReference>
<keyword evidence="1" id="KW-0808">Transferase</keyword>
<organism evidence="4 5">
    <name type="scientific">Candidatus Promineifilum breve</name>
    <dbReference type="NCBI Taxonomy" id="1806508"/>
    <lineage>
        <taxon>Bacteria</taxon>
        <taxon>Bacillati</taxon>
        <taxon>Chloroflexota</taxon>
        <taxon>Ardenticatenia</taxon>
        <taxon>Candidatus Promineifilales</taxon>
        <taxon>Candidatus Promineifilaceae</taxon>
        <taxon>Candidatus Promineifilum</taxon>
    </lineage>
</organism>
<accession>A0A161KB08</accession>
<dbReference type="CDD" id="cd07989">
    <property type="entry name" value="LPLAT_AGPAT-like"/>
    <property type="match status" value="1"/>
</dbReference>
<dbReference type="GO" id="GO:0006654">
    <property type="term" value="P:phosphatidic acid biosynthetic process"/>
    <property type="evidence" value="ECO:0007669"/>
    <property type="project" value="TreeGrafter"/>
</dbReference>
<dbReference type="GO" id="GO:0003841">
    <property type="term" value="F:1-acylglycerol-3-phosphate O-acyltransferase activity"/>
    <property type="evidence" value="ECO:0007669"/>
    <property type="project" value="TreeGrafter"/>
</dbReference>
<sequence>MWRFRVARVFFTFVQRLLCRLRVSGHEHIPAAGPYILAVNHLSTADIGIVFVGFPVQPWRYFAGEKWAKHPIWGPLMSWLGVIFINRGTVDRRALREALTALEDGHVFALAPEGTRSKVGAMQPAKDGAAFLASQAGVPILPVGISNTDVLFAHTRHLRRATITMRIGRPFTLPDVGHRPRGHDLTDYTTLIMTHIAALVEPGHRGAYGDTLALNALLAGQDPWPYCRSAIDTTSVDQIK</sequence>
<dbReference type="AlphaFoldDB" id="A0A161KB08"/>
<dbReference type="PANTHER" id="PTHR10434">
    <property type="entry name" value="1-ACYL-SN-GLYCEROL-3-PHOSPHATE ACYLTRANSFERASE"/>
    <property type="match status" value="1"/>
</dbReference>
<dbReference type="EMBL" id="LN890655">
    <property type="protein sequence ID" value="CUS04833.2"/>
    <property type="molecule type" value="Genomic_DNA"/>
</dbReference>
<keyword evidence="2 4" id="KW-0012">Acyltransferase</keyword>
<dbReference type="KEGG" id="pbf:CFX0092_A2955"/>
<dbReference type="OrthoDB" id="9803035at2"/>
<evidence type="ECO:0000259" key="3">
    <source>
        <dbReference type="SMART" id="SM00563"/>
    </source>
</evidence>
<evidence type="ECO:0000313" key="5">
    <source>
        <dbReference type="Proteomes" id="UP000215027"/>
    </source>
</evidence>
<feature type="domain" description="Phospholipid/glycerol acyltransferase" evidence="3">
    <location>
        <begin position="35"/>
        <end position="148"/>
    </location>
</feature>
<dbReference type="Proteomes" id="UP000215027">
    <property type="component" value="Chromosome I"/>
</dbReference>
<evidence type="ECO:0000256" key="1">
    <source>
        <dbReference type="ARBA" id="ARBA00022679"/>
    </source>
</evidence>
<keyword evidence="5" id="KW-1185">Reference proteome</keyword>
<dbReference type="SMART" id="SM00563">
    <property type="entry name" value="PlsC"/>
    <property type="match status" value="1"/>
</dbReference>
<evidence type="ECO:0000256" key="2">
    <source>
        <dbReference type="ARBA" id="ARBA00023315"/>
    </source>
</evidence>